<dbReference type="GO" id="GO:0006487">
    <property type="term" value="P:protein N-linked glycosylation"/>
    <property type="evidence" value="ECO:0007669"/>
    <property type="project" value="TreeGrafter"/>
</dbReference>
<evidence type="ECO:0000313" key="2">
    <source>
        <dbReference type="EMBL" id="BAO44367.1"/>
    </source>
</evidence>
<dbReference type="SUPFAM" id="SSF53448">
    <property type="entry name" value="Nucleotide-diphospho-sugar transferases"/>
    <property type="match status" value="1"/>
</dbReference>
<dbReference type="InterPro" id="IPR001173">
    <property type="entry name" value="Glyco_trans_2-like"/>
</dbReference>
<dbReference type="GO" id="GO:0016740">
    <property type="term" value="F:transferase activity"/>
    <property type="evidence" value="ECO:0007669"/>
    <property type="project" value="UniProtKB-KW"/>
</dbReference>
<accession>A0A7U6GIR4</accession>
<dbReference type="AlphaFoldDB" id="A0A7U6GIR4"/>
<dbReference type="PANTHER" id="PTHR10859:SF91">
    <property type="entry name" value="DOLICHYL-PHOSPHATE BETA-GLUCOSYLTRANSFERASE"/>
    <property type="match status" value="1"/>
</dbReference>
<dbReference type="KEGG" id="tbn:TBH_C1444"/>
<dbReference type="Proteomes" id="UP000031631">
    <property type="component" value="Chromosome"/>
</dbReference>
<keyword evidence="2" id="KW-0808">Transferase</keyword>
<organism evidence="2 3">
    <name type="scientific">Thiolapillus brandeum</name>
    <dbReference type="NCBI Taxonomy" id="1076588"/>
    <lineage>
        <taxon>Bacteria</taxon>
        <taxon>Pseudomonadati</taxon>
        <taxon>Pseudomonadota</taxon>
        <taxon>Gammaproteobacteria</taxon>
        <taxon>Chromatiales</taxon>
        <taxon>Sedimenticolaceae</taxon>
        <taxon>Thiolapillus</taxon>
    </lineage>
</organism>
<dbReference type="InterPro" id="IPR029044">
    <property type="entry name" value="Nucleotide-diphossugar_trans"/>
</dbReference>
<keyword evidence="3" id="KW-1185">Reference proteome</keyword>
<protein>
    <submittedName>
        <fullName evidence="2">Glycosyl transferase family 2</fullName>
    </submittedName>
</protein>
<proteinExistence type="predicted"/>
<dbReference type="Gene3D" id="3.90.550.10">
    <property type="entry name" value="Spore Coat Polysaccharide Biosynthesis Protein SpsA, Chain A"/>
    <property type="match status" value="1"/>
</dbReference>
<dbReference type="Pfam" id="PF00535">
    <property type="entry name" value="Glycos_transf_2"/>
    <property type="match status" value="1"/>
</dbReference>
<dbReference type="CDD" id="cd04179">
    <property type="entry name" value="DPM_DPG-synthase_like"/>
    <property type="match status" value="1"/>
</dbReference>
<dbReference type="PANTHER" id="PTHR10859">
    <property type="entry name" value="GLYCOSYL TRANSFERASE"/>
    <property type="match status" value="1"/>
</dbReference>
<evidence type="ECO:0000313" key="3">
    <source>
        <dbReference type="Proteomes" id="UP000031631"/>
    </source>
</evidence>
<sequence length="247" mass="27610">MENFMESFAVVIPAYNEAATIRPLVERTLEQQLPVIVVDDGSEDQTSDQLQDLPITLLKNTSNAGKAAALWKGFEEALKQGVDGIITLDGDGQHRPEDIPRFITASREHSGKIIIGSRLHDRAQIPPRRYYANRFANFWIAWASGMPLLDSQSGFRLYPAGLLSSIELDTGPERGFVFESEVIIEAGWRGVGVHNIPIPALYDEAMRASHFRSVLDITRITRMVAKRLVSRGMYLPGLYNALFRQPS</sequence>
<gene>
    <name evidence="2" type="ORF">TBH_C1444</name>
</gene>
<reference evidence="2 3" key="1">
    <citation type="journal article" date="2014" name="PLoS ONE">
        <title>Physiological and genomic features of a novel sulfur-oxidizing gammaproteobacterium belonging to a previously uncultivated symbiotic lineage isolated from a hydrothermal vent.</title>
        <authorList>
            <person name="Nunoura T."/>
            <person name="Takaki Y."/>
            <person name="Kazama H."/>
            <person name="Kakuta J."/>
            <person name="Shimamura S."/>
            <person name="Makita H."/>
            <person name="Hirai M."/>
            <person name="Miyazaki M."/>
            <person name="Takai K."/>
        </authorList>
    </citation>
    <scope>NUCLEOTIDE SEQUENCE [LARGE SCALE GENOMIC DNA]</scope>
    <source>
        <strain evidence="2 3">Hiromi1</strain>
    </source>
</reference>
<name>A0A7U6GIR4_9GAMM</name>
<dbReference type="EMBL" id="AP012273">
    <property type="protein sequence ID" value="BAO44367.1"/>
    <property type="molecule type" value="Genomic_DNA"/>
</dbReference>
<evidence type="ECO:0000259" key="1">
    <source>
        <dbReference type="Pfam" id="PF00535"/>
    </source>
</evidence>
<feature type="domain" description="Glycosyltransferase 2-like" evidence="1">
    <location>
        <begin position="10"/>
        <end position="130"/>
    </location>
</feature>